<dbReference type="EMBL" id="CP043424">
    <property type="protein sequence ID" value="QIW12994.1"/>
    <property type="molecule type" value="Genomic_DNA"/>
</dbReference>
<dbReference type="Proteomes" id="UP000681131">
    <property type="component" value="Chromosome"/>
</dbReference>
<keyword evidence="1" id="KW-0031">Aminopeptidase</keyword>
<dbReference type="GO" id="GO:0004177">
    <property type="term" value="F:aminopeptidase activity"/>
    <property type="evidence" value="ECO:0007669"/>
    <property type="project" value="UniProtKB-KW"/>
</dbReference>
<accession>A0ABX6KG19</accession>
<keyword evidence="2" id="KW-1185">Reference proteome</keyword>
<evidence type="ECO:0000313" key="2">
    <source>
        <dbReference type="Proteomes" id="UP000681131"/>
    </source>
</evidence>
<protein>
    <submittedName>
        <fullName evidence="1">Aminopeptidase</fullName>
    </submittedName>
</protein>
<gene>
    <name evidence="1" type="ORF">FZC43_09210</name>
</gene>
<keyword evidence="1" id="KW-0378">Hydrolase</keyword>
<sequence length="27" mass="3095">MKQALEKIKTSNPSKNVFEIISKSLEM</sequence>
<evidence type="ECO:0000313" key="1">
    <source>
        <dbReference type="EMBL" id="QIW12994.1"/>
    </source>
</evidence>
<proteinExistence type="predicted"/>
<name>A0ABX6KG19_9GAMM</name>
<reference evidence="1 2" key="1">
    <citation type="submission" date="2019-08" db="EMBL/GenBank/DDBJ databases">
        <title>Complete genome sequences of Francisella adeliensis (FSC1325 and FSC1326).</title>
        <authorList>
            <person name="Ohrman C."/>
            <person name="Uneklint I."/>
            <person name="Vallesi A."/>
            <person name="Karlsson L."/>
            <person name="Sjodin A."/>
        </authorList>
    </citation>
    <scope>NUCLEOTIDE SEQUENCE [LARGE SCALE GENOMIC DNA]</scope>
    <source>
        <strain evidence="1 2">FSC1325</strain>
    </source>
</reference>
<keyword evidence="1" id="KW-0645">Protease</keyword>
<organism evidence="1 2">
    <name type="scientific">Francisella adeliensis</name>
    <dbReference type="NCBI Taxonomy" id="2007306"/>
    <lineage>
        <taxon>Bacteria</taxon>
        <taxon>Pseudomonadati</taxon>
        <taxon>Pseudomonadota</taxon>
        <taxon>Gammaproteobacteria</taxon>
        <taxon>Thiotrichales</taxon>
        <taxon>Francisellaceae</taxon>
        <taxon>Francisella</taxon>
    </lineage>
</organism>